<proteinExistence type="predicted"/>
<evidence type="ECO:0000313" key="3">
    <source>
        <dbReference type="Proteomes" id="UP000092741"/>
    </source>
</evidence>
<evidence type="ECO:0008006" key="4">
    <source>
        <dbReference type="Google" id="ProtNLM"/>
    </source>
</evidence>
<name>A0AAN0Y2V1_VIBNA</name>
<dbReference type="EMBL" id="CP016345">
    <property type="protein sequence ID" value="ANQ12930.1"/>
    <property type="molecule type" value="Genomic_DNA"/>
</dbReference>
<accession>A0AAN0Y2V1</accession>
<feature type="transmembrane region" description="Helical" evidence="1">
    <location>
        <begin position="42"/>
        <end position="60"/>
    </location>
</feature>
<keyword evidence="1" id="KW-0472">Membrane</keyword>
<dbReference type="RefSeq" id="WP_020335538.1">
    <property type="nucleotide sequence ID" value="NZ_ATFJ01000037.1"/>
</dbReference>
<protein>
    <recommendedName>
        <fullName evidence="4">DUF2982 domain-containing protein</fullName>
    </recommendedName>
</protein>
<dbReference type="GeneID" id="70911967"/>
<evidence type="ECO:0000256" key="1">
    <source>
        <dbReference type="SAM" id="Phobius"/>
    </source>
</evidence>
<evidence type="ECO:0000313" key="2">
    <source>
        <dbReference type="EMBL" id="ANQ12930.1"/>
    </source>
</evidence>
<organism evidence="2 3">
    <name type="scientific">Vibrio natriegens NBRC 15636 = ATCC 14048 = DSM 759</name>
    <dbReference type="NCBI Taxonomy" id="1219067"/>
    <lineage>
        <taxon>Bacteria</taxon>
        <taxon>Pseudomonadati</taxon>
        <taxon>Pseudomonadota</taxon>
        <taxon>Gammaproteobacteria</taxon>
        <taxon>Vibrionales</taxon>
        <taxon>Vibrionaceae</taxon>
        <taxon>Vibrio</taxon>
    </lineage>
</organism>
<dbReference type="Pfam" id="PF11201">
    <property type="entry name" value="DUF2982"/>
    <property type="match status" value="1"/>
</dbReference>
<dbReference type="InterPro" id="IPR021367">
    <property type="entry name" value="DUF2982"/>
</dbReference>
<keyword evidence="3" id="KW-1185">Reference proteome</keyword>
<reference evidence="2 3" key="1">
    <citation type="submission" date="2016-07" db="EMBL/GenBank/DDBJ databases">
        <title>Developing Vibrio natriegens as a novel, fast-growing host for biotechnology.</title>
        <authorList>
            <person name="Weinstock M.T."/>
            <person name="Hesek E.D."/>
            <person name="Wilson C.M."/>
            <person name="Gibson D.G."/>
        </authorList>
    </citation>
    <scope>NUCLEOTIDE SEQUENCE [LARGE SCALE GENOMIC DNA]</scope>
    <source>
        <strain evidence="2 3">ATCC 14048</strain>
    </source>
</reference>
<dbReference type="AlphaFoldDB" id="A0AAN0Y2V1"/>
<keyword evidence="1" id="KW-1133">Transmembrane helix</keyword>
<feature type="transmembrane region" description="Helical" evidence="1">
    <location>
        <begin position="16"/>
        <end position="35"/>
    </location>
</feature>
<keyword evidence="1" id="KW-0812">Transmembrane</keyword>
<dbReference type="KEGG" id="vna:PN96_04130"/>
<dbReference type="Proteomes" id="UP000092741">
    <property type="component" value="Chromosome 1"/>
</dbReference>
<sequence length="226" mass="25878">METLHLTNSHFKPGSILTRITLLVVALITFFLVLISPGWKQAILSVVLMAVIVGFAVMMIKKSQVSFTLTATHFQQHLFKGGWVVRWCNIESIGICSYQQDGWYQPLPWIGVRLKHYSPYLDAICPRIATEILLSQRALLYLGARQNQCEEKFEDMVLDPRPYLSSQGKQYDGLLAMLANRMKYQRDFYGYDVFISASDLDREAEDFVGLTRRYLAAAEPDLLETK</sequence>
<gene>
    <name evidence="2" type="ORF">BA890_09160</name>
</gene>